<keyword evidence="3" id="KW-1185">Reference proteome</keyword>
<dbReference type="GeneID" id="63708072"/>
<dbReference type="AlphaFoldDB" id="A0A135LB43"/>
<keyword evidence="1" id="KW-0812">Transmembrane</keyword>
<accession>A0A135LB43</accession>
<evidence type="ECO:0008006" key="4">
    <source>
        <dbReference type="Google" id="ProtNLM"/>
    </source>
</evidence>
<protein>
    <recommendedName>
        <fullName evidence="4">MARVEL domain-containing protein</fullName>
    </recommendedName>
</protein>
<dbReference type="OMA" id="RVNYTIC"/>
<dbReference type="EMBL" id="LHQR01000069">
    <property type="protein sequence ID" value="KXG46203.1"/>
    <property type="molecule type" value="Genomic_DNA"/>
</dbReference>
<evidence type="ECO:0000256" key="1">
    <source>
        <dbReference type="SAM" id="Phobius"/>
    </source>
</evidence>
<feature type="transmembrane region" description="Helical" evidence="1">
    <location>
        <begin position="76"/>
        <end position="101"/>
    </location>
</feature>
<organism evidence="2 3">
    <name type="scientific">Penicillium patulum</name>
    <name type="common">Penicillium griseofulvum</name>
    <dbReference type="NCBI Taxonomy" id="5078"/>
    <lineage>
        <taxon>Eukaryota</taxon>
        <taxon>Fungi</taxon>
        <taxon>Dikarya</taxon>
        <taxon>Ascomycota</taxon>
        <taxon>Pezizomycotina</taxon>
        <taxon>Eurotiomycetes</taxon>
        <taxon>Eurotiomycetidae</taxon>
        <taxon>Eurotiales</taxon>
        <taxon>Aspergillaceae</taxon>
        <taxon>Penicillium</taxon>
    </lineage>
</organism>
<sequence>MCSSNKHPKHPLSKARKIQAIISLISWPCALAAIFTTYGSSTAQAWTECIALTISSTAPVFMLFRYRKSRTQSYSSIEVAIDCFAGLFFFAIWVSGIVINLVGRLEIHQVYSNLACLLLSMSYLRSFAKGFFRQCIQPMLKARRVNYTICSSCDRAVNAPMAQSQGTTVTTATDDGLLGVYNDDVESQPLLPEVSLGEEGKQTTGIVARD</sequence>
<gene>
    <name evidence="2" type="ORF">PGRI_050590</name>
</gene>
<comment type="caution">
    <text evidence="2">The sequence shown here is derived from an EMBL/GenBank/DDBJ whole genome shotgun (WGS) entry which is preliminary data.</text>
</comment>
<keyword evidence="1" id="KW-0472">Membrane</keyword>
<feature type="transmembrane region" description="Helical" evidence="1">
    <location>
        <begin position="45"/>
        <end position="64"/>
    </location>
</feature>
<evidence type="ECO:0000313" key="2">
    <source>
        <dbReference type="EMBL" id="KXG46203.1"/>
    </source>
</evidence>
<proteinExistence type="predicted"/>
<dbReference type="RefSeq" id="XP_040644739.1">
    <property type="nucleotide sequence ID" value="XM_040792772.1"/>
</dbReference>
<evidence type="ECO:0000313" key="3">
    <source>
        <dbReference type="Proteomes" id="UP000070168"/>
    </source>
</evidence>
<reference evidence="2 3" key="1">
    <citation type="journal article" date="2016" name="BMC Genomics">
        <title>Genome sequencing and secondary metabolism of the postharvest pathogen Penicillium griseofulvum.</title>
        <authorList>
            <person name="Banani H."/>
            <person name="Marcet-Houben M."/>
            <person name="Ballester A.R."/>
            <person name="Abbruscato P."/>
            <person name="Gonzalez-Candelas L."/>
            <person name="Gabaldon T."/>
            <person name="Spadaro D."/>
        </authorList>
    </citation>
    <scope>NUCLEOTIDE SEQUENCE [LARGE SCALE GENOMIC DNA]</scope>
    <source>
        <strain evidence="2 3">PG3</strain>
    </source>
</reference>
<keyword evidence="1" id="KW-1133">Transmembrane helix</keyword>
<name>A0A135LB43_PENPA</name>
<dbReference type="Proteomes" id="UP000070168">
    <property type="component" value="Unassembled WGS sequence"/>
</dbReference>
<feature type="transmembrane region" description="Helical" evidence="1">
    <location>
        <begin position="20"/>
        <end position="39"/>
    </location>
</feature>
<dbReference type="OrthoDB" id="4345400at2759"/>